<feature type="coiled-coil region" evidence="10">
    <location>
        <begin position="377"/>
        <end position="408"/>
    </location>
</feature>
<dbReference type="GO" id="GO:0005886">
    <property type="term" value="C:plasma membrane"/>
    <property type="evidence" value="ECO:0007669"/>
    <property type="project" value="UniProtKB-SubCell"/>
</dbReference>
<gene>
    <name evidence="13" type="ORF">JZY06_04930</name>
</gene>
<accession>A0A939DZL9</accession>
<dbReference type="GO" id="GO:0006826">
    <property type="term" value="P:iron ion transport"/>
    <property type="evidence" value="ECO:0007669"/>
    <property type="project" value="UniProtKB-KW"/>
</dbReference>
<organism evidence="13 14">
    <name type="scientific">Corynebacterium mendelii</name>
    <dbReference type="NCBI Taxonomy" id="2765362"/>
    <lineage>
        <taxon>Bacteria</taxon>
        <taxon>Bacillati</taxon>
        <taxon>Actinomycetota</taxon>
        <taxon>Actinomycetes</taxon>
        <taxon>Mycobacteriales</taxon>
        <taxon>Corynebacteriaceae</taxon>
        <taxon>Corynebacterium</taxon>
    </lineage>
</organism>
<dbReference type="SMART" id="SM00382">
    <property type="entry name" value="AAA"/>
    <property type="match status" value="1"/>
</dbReference>
<evidence type="ECO:0000256" key="7">
    <source>
        <dbReference type="ARBA" id="ARBA00023004"/>
    </source>
</evidence>
<dbReference type="GO" id="GO:0016887">
    <property type="term" value="F:ATP hydrolysis activity"/>
    <property type="evidence" value="ECO:0007669"/>
    <property type="project" value="InterPro"/>
</dbReference>
<dbReference type="Pfam" id="PF00005">
    <property type="entry name" value="ABC_tran"/>
    <property type="match status" value="1"/>
</dbReference>
<evidence type="ECO:0000256" key="8">
    <source>
        <dbReference type="ARBA" id="ARBA00023065"/>
    </source>
</evidence>
<evidence type="ECO:0000256" key="6">
    <source>
        <dbReference type="ARBA" id="ARBA00022840"/>
    </source>
</evidence>
<keyword evidence="8" id="KW-0406">Ion transport</keyword>
<keyword evidence="6 13" id="KW-0067">ATP-binding</keyword>
<evidence type="ECO:0000256" key="1">
    <source>
        <dbReference type="ARBA" id="ARBA00004202"/>
    </source>
</evidence>
<proteinExistence type="predicted"/>
<feature type="domain" description="ABC transporter" evidence="12">
    <location>
        <begin position="1"/>
        <end position="237"/>
    </location>
</feature>
<keyword evidence="7" id="KW-0408">Iron</keyword>
<dbReference type="EMBL" id="JAFLEQ010000008">
    <property type="protein sequence ID" value="MBN9643963.1"/>
    <property type="molecule type" value="Genomic_DNA"/>
</dbReference>
<evidence type="ECO:0000313" key="14">
    <source>
        <dbReference type="Proteomes" id="UP000664332"/>
    </source>
</evidence>
<dbReference type="InterPro" id="IPR003439">
    <property type="entry name" value="ABC_transporter-like_ATP-bd"/>
</dbReference>
<dbReference type="PROSITE" id="PS50893">
    <property type="entry name" value="ABC_TRANSPORTER_2"/>
    <property type="match status" value="1"/>
</dbReference>
<protein>
    <submittedName>
        <fullName evidence="13">ATP-binding cassette domain-containing protein</fullName>
    </submittedName>
</protein>
<evidence type="ECO:0000256" key="11">
    <source>
        <dbReference type="SAM" id="MobiDB-lite"/>
    </source>
</evidence>
<dbReference type="SUPFAM" id="SSF52540">
    <property type="entry name" value="P-loop containing nucleoside triphosphate hydrolases"/>
    <property type="match status" value="1"/>
</dbReference>
<dbReference type="InterPro" id="IPR051535">
    <property type="entry name" value="Siderophore_ABC-ATPase"/>
</dbReference>
<comment type="caution">
    <text evidence="13">The sequence shown here is derived from an EMBL/GenBank/DDBJ whole genome shotgun (WGS) entry which is preliminary data.</text>
</comment>
<evidence type="ECO:0000259" key="12">
    <source>
        <dbReference type="PROSITE" id="PS50893"/>
    </source>
</evidence>
<keyword evidence="4" id="KW-0410">Iron transport</keyword>
<keyword evidence="3" id="KW-1003">Cell membrane</keyword>
<evidence type="ECO:0000256" key="9">
    <source>
        <dbReference type="ARBA" id="ARBA00023136"/>
    </source>
</evidence>
<evidence type="ECO:0000256" key="4">
    <source>
        <dbReference type="ARBA" id="ARBA00022496"/>
    </source>
</evidence>
<dbReference type="AlphaFoldDB" id="A0A939DZL9"/>
<sequence length="459" mass="49781">MKVRSLTVGYGHRTVIRDMHVNVPAERITCVLGPNGAGKSTLFKAISGLLPITSGSVVVDGVSIERFSSRELARKLAFLPQYPTAPEGLAVADLVARGRHPRQRWLKQWTSDDEEKVARALNLTGAGAFVGKDLDTLSGNQKRRVWISMVLAQDSGIMVFDEPTTHCDLSHQIEILDLMHRLTREAGKTIVLSIPDINLALRYADHLVIIGNGRLVAEGDPAEVITPEILTDTFHLTASVVADPATGGPMIVTTAPKHIRDRLQARADAAEKARKDSGEEQSERLKRATRAYEEAEAAEEAKLAAKEASRAQDAKQARETELEALGEKVKKASAKARQLHAKAAKFDAELEEIPADAPNRAELAAKADTARNDAADADGHTARLQAELAEAKELRDKADTRARTAREEAIKAQAWVDELTHRTDTGTADDTAGETGTRQTEPENPDSDRTGDGSATDTR</sequence>
<dbReference type="CDD" id="cd03214">
    <property type="entry name" value="ABC_Iron-Siderophores_B12_Hemin"/>
    <property type="match status" value="1"/>
</dbReference>
<dbReference type="GO" id="GO:0005524">
    <property type="term" value="F:ATP binding"/>
    <property type="evidence" value="ECO:0007669"/>
    <property type="project" value="UniProtKB-KW"/>
</dbReference>
<comment type="subcellular location">
    <subcellularLocation>
        <location evidence="1">Cell membrane</location>
        <topology evidence="1">Peripheral membrane protein</topology>
    </subcellularLocation>
</comment>
<keyword evidence="5" id="KW-0547">Nucleotide-binding</keyword>
<keyword evidence="9" id="KW-0472">Membrane</keyword>
<evidence type="ECO:0000256" key="10">
    <source>
        <dbReference type="SAM" id="Coils"/>
    </source>
</evidence>
<feature type="region of interest" description="Disordered" evidence="11">
    <location>
        <begin position="415"/>
        <end position="459"/>
    </location>
</feature>
<dbReference type="PANTHER" id="PTHR42771">
    <property type="entry name" value="IRON(3+)-HYDROXAMATE IMPORT ATP-BINDING PROTEIN FHUC"/>
    <property type="match status" value="1"/>
</dbReference>
<dbReference type="Gene3D" id="3.40.50.300">
    <property type="entry name" value="P-loop containing nucleotide triphosphate hydrolases"/>
    <property type="match status" value="1"/>
</dbReference>
<keyword evidence="14" id="KW-1185">Reference proteome</keyword>
<dbReference type="InterPro" id="IPR003593">
    <property type="entry name" value="AAA+_ATPase"/>
</dbReference>
<dbReference type="PANTHER" id="PTHR42771:SF2">
    <property type="entry name" value="IRON(3+)-HYDROXAMATE IMPORT ATP-BINDING PROTEIN FHUC"/>
    <property type="match status" value="1"/>
</dbReference>
<feature type="compositionally biased region" description="Low complexity" evidence="11">
    <location>
        <begin position="425"/>
        <end position="437"/>
    </location>
</feature>
<keyword evidence="2" id="KW-0813">Transport</keyword>
<name>A0A939DZL9_9CORY</name>
<evidence type="ECO:0000256" key="5">
    <source>
        <dbReference type="ARBA" id="ARBA00022741"/>
    </source>
</evidence>
<keyword evidence="10" id="KW-0175">Coiled coil</keyword>
<dbReference type="InterPro" id="IPR027417">
    <property type="entry name" value="P-loop_NTPase"/>
</dbReference>
<evidence type="ECO:0000256" key="2">
    <source>
        <dbReference type="ARBA" id="ARBA00022448"/>
    </source>
</evidence>
<dbReference type="Proteomes" id="UP000664332">
    <property type="component" value="Unassembled WGS sequence"/>
</dbReference>
<feature type="region of interest" description="Disordered" evidence="11">
    <location>
        <begin position="263"/>
        <end position="293"/>
    </location>
</feature>
<evidence type="ECO:0000313" key="13">
    <source>
        <dbReference type="EMBL" id="MBN9643963.1"/>
    </source>
</evidence>
<reference evidence="13" key="1">
    <citation type="submission" date="2021-03" db="EMBL/GenBank/DDBJ databases">
        <authorList>
            <person name="Sun Q."/>
        </authorList>
    </citation>
    <scope>NUCLEOTIDE SEQUENCE</scope>
    <source>
        <strain evidence="13">CCM 8862</strain>
    </source>
</reference>
<evidence type="ECO:0000256" key="3">
    <source>
        <dbReference type="ARBA" id="ARBA00022475"/>
    </source>
</evidence>
<dbReference type="FunFam" id="3.40.50.300:FF:000134">
    <property type="entry name" value="Iron-enterobactin ABC transporter ATP-binding protein"/>
    <property type="match status" value="1"/>
</dbReference>